<reference evidence="6 7" key="1">
    <citation type="submission" date="2020-08" db="EMBL/GenBank/DDBJ databases">
        <title>Acidobacteriota in marine sediments use diverse sulfur dissimilation pathways.</title>
        <authorList>
            <person name="Wasmund K."/>
        </authorList>
    </citation>
    <scope>NUCLEOTIDE SEQUENCE [LARGE SCALE GENOMIC DNA]</scope>
    <source>
        <strain evidence="6">MAG AM3-A</strain>
    </source>
</reference>
<keyword evidence="4 6" id="KW-0328">Glycosyltransferase</keyword>
<protein>
    <recommendedName>
        <fullName evidence="4">Bifunctional protein PyrR</fullName>
    </recommendedName>
    <domain>
        <recommendedName>
            <fullName evidence="4">Pyrimidine operon regulatory protein</fullName>
        </recommendedName>
    </domain>
    <domain>
        <recommendedName>
            <fullName evidence="4">Uracil phosphoribosyltransferase</fullName>
            <shortName evidence="4">UPRTase</shortName>
            <ecNumber evidence="4">2.4.2.9</ecNumber>
        </recommendedName>
    </domain>
</protein>
<accession>A0A8J6Y8Q8</accession>
<organism evidence="6 7">
    <name type="scientific">Candidatus Sulfomarinibacter kjeldsenii</name>
    <dbReference type="NCBI Taxonomy" id="2885994"/>
    <lineage>
        <taxon>Bacteria</taxon>
        <taxon>Pseudomonadati</taxon>
        <taxon>Acidobacteriota</taxon>
        <taxon>Thermoanaerobaculia</taxon>
        <taxon>Thermoanaerobaculales</taxon>
        <taxon>Candidatus Sulfomarinibacteraceae</taxon>
        <taxon>Candidatus Sulfomarinibacter</taxon>
    </lineage>
</organism>
<evidence type="ECO:0000256" key="2">
    <source>
        <dbReference type="ARBA" id="ARBA00023015"/>
    </source>
</evidence>
<sequence length="191" mass="20797">MTADKASRTALTEVLDEAAMGRTVARMAAEILERDGDSLMLVGIHTRGIPLADRLARALGEATGREVPVGRLDITLYRDDVGPWRPAHQQPVLKKTVLPDSIDDQVIYLVDDVLFTGRTIRAALDTLADWGRPTAVRLAVLIDRGHRELPIAADVVGKALDTTRDEDVQVRLTEVDGEDGVWIGREADNGG</sequence>
<name>A0A8J6Y8Q8_9BACT</name>
<dbReference type="InterPro" id="IPR029057">
    <property type="entry name" value="PRTase-like"/>
</dbReference>
<comment type="similarity">
    <text evidence="1 4">Belongs to the purine/pyrimidine phosphoribosyltransferase family. PyrR subfamily.</text>
</comment>
<comment type="catalytic activity">
    <reaction evidence="4">
        <text>UMP + diphosphate = 5-phospho-alpha-D-ribose 1-diphosphate + uracil</text>
        <dbReference type="Rhea" id="RHEA:13017"/>
        <dbReference type="ChEBI" id="CHEBI:17568"/>
        <dbReference type="ChEBI" id="CHEBI:33019"/>
        <dbReference type="ChEBI" id="CHEBI:57865"/>
        <dbReference type="ChEBI" id="CHEBI:58017"/>
        <dbReference type="EC" id="2.4.2.9"/>
    </reaction>
</comment>
<comment type="function">
    <text evidence="4">Also displays a weak uracil phosphoribosyltransferase activity which is not physiologically significant.</text>
</comment>
<dbReference type="InterPro" id="IPR000836">
    <property type="entry name" value="PRTase_dom"/>
</dbReference>
<comment type="caution">
    <text evidence="6">The sequence shown here is derived from an EMBL/GenBank/DDBJ whole genome shotgun (WGS) entry which is preliminary data.</text>
</comment>
<dbReference type="FunFam" id="3.40.50.2020:FF:000020">
    <property type="entry name" value="Bifunctional protein PyrR"/>
    <property type="match status" value="1"/>
</dbReference>
<dbReference type="PANTHER" id="PTHR11608:SF0">
    <property type="entry name" value="BIFUNCTIONAL PROTEIN PYRR"/>
    <property type="match status" value="1"/>
</dbReference>
<dbReference type="HAMAP" id="MF_01219">
    <property type="entry name" value="PyrR"/>
    <property type="match status" value="1"/>
</dbReference>
<keyword evidence="2 4" id="KW-0805">Transcription regulation</keyword>
<dbReference type="AlphaFoldDB" id="A0A8J6Y8Q8"/>
<gene>
    <name evidence="4 6" type="primary">pyrR</name>
    <name evidence="6" type="ORF">IFJ97_04270</name>
</gene>
<dbReference type="PANTHER" id="PTHR11608">
    <property type="entry name" value="BIFUNCTIONAL PROTEIN PYRR"/>
    <property type="match status" value="1"/>
</dbReference>
<dbReference type="Pfam" id="PF00156">
    <property type="entry name" value="Pribosyltran"/>
    <property type="match status" value="1"/>
</dbReference>
<keyword evidence="4 6" id="KW-0808">Transferase</keyword>
<dbReference type="NCBIfam" id="NF003549">
    <property type="entry name" value="PRK05205.1-5"/>
    <property type="match status" value="1"/>
</dbReference>
<dbReference type="GO" id="GO:0006355">
    <property type="term" value="P:regulation of DNA-templated transcription"/>
    <property type="evidence" value="ECO:0007669"/>
    <property type="project" value="UniProtKB-UniRule"/>
</dbReference>
<dbReference type="SUPFAM" id="SSF53271">
    <property type="entry name" value="PRTase-like"/>
    <property type="match status" value="1"/>
</dbReference>
<dbReference type="Proteomes" id="UP000598633">
    <property type="component" value="Unassembled WGS sequence"/>
</dbReference>
<dbReference type="CDD" id="cd06223">
    <property type="entry name" value="PRTases_typeI"/>
    <property type="match status" value="1"/>
</dbReference>
<evidence type="ECO:0000256" key="3">
    <source>
        <dbReference type="ARBA" id="ARBA00023163"/>
    </source>
</evidence>
<dbReference type="InterPro" id="IPR023050">
    <property type="entry name" value="PyrR"/>
</dbReference>
<comment type="function">
    <text evidence="4">Regulates the transcription of the pyrimidine nucleotide (pyr) operon in response to exogenous pyrimidines.</text>
</comment>
<dbReference type="Gene3D" id="3.40.50.2020">
    <property type="match status" value="1"/>
</dbReference>
<dbReference type="InterPro" id="IPR050137">
    <property type="entry name" value="PyrR_bifunctional"/>
</dbReference>
<dbReference type="EC" id="2.4.2.9" evidence="4"/>
<evidence type="ECO:0000313" key="7">
    <source>
        <dbReference type="Proteomes" id="UP000598633"/>
    </source>
</evidence>
<evidence type="ECO:0000256" key="1">
    <source>
        <dbReference type="ARBA" id="ARBA00005565"/>
    </source>
</evidence>
<proteinExistence type="inferred from homology"/>
<keyword evidence="3 4" id="KW-0804">Transcription</keyword>
<evidence type="ECO:0000259" key="5">
    <source>
        <dbReference type="Pfam" id="PF00156"/>
    </source>
</evidence>
<feature type="domain" description="Phosphoribosyltransferase" evidence="5">
    <location>
        <begin position="12"/>
        <end position="157"/>
    </location>
</feature>
<dbReference type="EMBL" id="JACXWA010000069">
    <property type="protein sequence ID" value="MBD3870554.1"/>
    <property type="molecule type" value="Genomic_DNA"/>
</dbReference>
<feature type="short sequence motif" description="PRPP-binding" evidence="4">
    <location>
        <begin position="107"/>
        <end position="119"/>
    </location>
</feature>
<evidence type="ECO:0000313" key="6">
    <source>
        <dbReference type="EMBL" id="MBD3870554.1"/>
    </source>
</evidence>
<evidence type="ECO:0000256" key="4">
    <source>
        <dbReference type="HAMAP-Rule" id="MF_01219"/>
    </source>
</evidence>
<dbReference type="GO" id="GO:0004845">
    <property type="term" value="F:uracil phosphoribosyltransferase activity"/>
    <property type="evidence" value="ECO:0007669"/>
    <property type="project" value="UniProtKB-UniRule"/>
</dbReference>